<reference evidence="6" key="1">
    <citation type="submission" date="2018-05" db="EMBL/GenBank/DDBJ databases">
        <authorList>
            <person name="Lanie J.A."/>
            <person name="Ng W.-L."/>
            <person name="Kazmierczak K.M."/>
            <person name="Andrzejewski T.M."/>
            <person name="Davidsen T.M."/>
            <person name="Wayne K.J."/>
            <person name="Tettelin H."/>
            <person name="Glass J.I."/>
            <person name="Rusch D."/>
            <person name="Podicherti R."/>
            <person name="Tsui H.-C.T."/>
            <person name="Winkler M.E."/>
        </authorList>
    </citation>
    <scope>NUCLEOTIDE SEQUENCE</scope>
</reference>
<evidence type="ECO:0008006" key="7">
    <source>
        <dbReference type="Google" id="ProtNLM"/>
    </source>
</evidence>
<dbReference type="GO" id="GO:0006355">
    <property type="term" value="P:regulation of DNA-templated transcription"/>
    <property type="evidence" value="ECO:0007669"/>
    <property type="project" value="InterPro"/>
</dbReference>
<dbReference type="GO" id="GO:0000160">
    <property type="term" value="P:phosphorelay signal transduction system"/>
    <property type="evidence" value="ECO:0007669"/>
    <property type="project" value="InterPro"/>
</dbReference>
<dbReference type="InterPro" id="IPR027417">
    <property type="entry name" value="P-loop_NTPase"/>
</dbReference>
<dbReference type="SUPFAM" id="SSF52540">
    <property type="entry name" value="P-loop containing nucleoside triphosphate hydrolases"/>
    <property type="match status" value="1"/>
</dbReference>
<protein>
    <recommendedName>
        <fullName evidence="7">Response regulatory domain-containing protein</fullName>
    </recommendedName>
</protein>
<keyword evidence="1" id="KW-0597">Phosphoprotein</keyword>
<evidence type="ECO:0000259" key="4">
    <source>
        <dbReference type="PROSITE" id="PS50045"/>
    </source>
</evidence>
<evidence type="ECO:0000259" key="5">
    <source>
        <dbReference type="PROSITE" id="PS50110"/>
    </source>
</evidence>
<evidence type="ECO:0000313" key="6">
    <source>
        <dbReference type="EMBL" id="SVA92948.1"/>
    </source>
</evidence>
<proteinExistence type="predicted"/>
<accession>A0A381ZUH9</accession>
<dbReference type="InterPro" id="IPR011006">
    <property type="entry name" value="CheY-like_superfamily"/>
</dbReference>
<dbReference type="PROSITE" id="PS50110">
    <property type="entry name" value="RESPONSE_REGULATORY"/>
    <property type="match status" value="1"/>
</dbReference>
<dbReference type="Pfam" id="PF14532">
    <property type="entry name" value="Sigma54_activ_2"/>
    <property type="match status" value="1"/>
</dbReference>
<dbReference type="PANTHER" id="PTHR32071:SF17">
    <property type="entry name" value="TRANSCRIPTIONAL REGULATOR (NTRC FAMILY)"/>
    <property type="match status" value="1"/>
</dbReference>
<sequence length="233" mass="26289">MIILDVWLGPNSELDGIELLKKLIIINPIIPVIIISGHGTVDMAVNAIKNGAYDFIEKPFNSEKIIILSKRAIESAKLANENKLLKKIAHPNTPLIGNSSFIINLQKDLDRFSKSKSRILITGSRGSGKKLIAQIIHKNLFGSENLVKIIDFKNLSDSELTELLEDNQEKISNKNIFINSNNGTLVFDNIDSLPIFFQKKILLYLENKNFFNKSNIKWNIKIIAISSKNIDYE</sequence>
<name>A0A381ZUH9_9ZZZZ</name>
<evidence type="ECO:0000256" key="2">
    <source>
        <dbReference type="ARBA" id="ARBA00022741"/>
    </source>
</evidence>
<feature type="non-terminal residue" evidence="6">
    <location>
        <position position="233"/>
    </location>
</feature>
<dbReference type="Gene3D" id="3.40.50.2300">
    <property type="match status" value="1"/>
</dbReference>
<dbReference type="SUPFAM" id="SSF52172">
    <property type="entry name" value="CheY-like"/>
    <property type="match status" value="1"/>
</dbReference>
<dbReference type="InterPro" id="IPR001789">
    <property type="entry name" value="Sig_transdc_resp-reg_receiver"/>
</dbReference>
<keyword evidence="2" id="KW-0547">Nucleotide-binding</keyword>
<dbReference type="Gene3D" id="3.40.50.300">
    <property type="entry name" value="P-loop containing nucleotide triphosphate hydrolases"/>
    <property type="match status" value="1"/>
</dbReference>
<dbReference type="AlphaFoldDB" id="A0A381ZUH9"/>
<dbReference type="Pfam" id="PF00072">
    <property type="entry name" value="Response_reg"/>
    <property type="match status" value="1"/>
</dbReference>
<dbReference type="InterPro" id="IPR002078">
    <property type="entry name" value="Sigma_54_int"/>
</dbReference>
<feature type="domain" description="Sigma-54 factor interaction" evidence="4">
    <location>
        <begin position="95"/>
        <end position="233"/>
    </location>
</feature>
<evidence type="ECO:0000256" key="3">
    <source>
        <dbReference type="ARBA" id="ARBA00022840"/>
    </source>
</evidence>
<keyword evidence="3" id="KW-0067">ATP-binding</keyword>
<evidence type="ECO:0000256" key="1">
    <source>
        <dbReference type="ARBA" id="ARBA00022553"/>
    </source>
</evidence>
<organism evidence="6">
    <name type="scientific">marine metagenome</name>
    <dbReference type="NCBI Taxonomy" id="408172"/>
    <lineage>
        <taxon>unclassified sequences</taxon>
        <taxon>metagenomes</taxon>
        <taxon>ecological metagenomes</taxon>
    </lineage>
</organism>
<dbReference type="EMBL" id="UINC01022731">
    <property type="protein sequence ID" value="SVA92948.1"/>
    <property type="molecule type" value="Genomic_DNA"/>
</dbReference>
<dbReference type="GO" id="GO:0005524">
    <property type="term" value="F:ATP binding"/>
    <property type="evidence" value="ECO:0007669"/>
    <property type="project" value="UniProtKB-KW"/>
</dbReference>
<dbReference type="PANTHER" id="PTHR32071">
    <property type="entry name" value="TRANSCRIPTIONAL REGULATORY PROTEIN"/>
    <property type="match status" value="1"/>
</dbReference>
<dbReference type="CDD" id="cd00009">
    <property type="entry name" value="AAA"/>
    <property type="match status" value="1"/>
</dbReference>
<dbReference type="PROSITE" id="PS50045">
    <property type="entry name" value="SIGMA54_INTERACT_4"/>
    <property type="match status" value="1"/>
</dbReference>
<feature type="domain" description="Response regulatory" evidence="5">
    <location>
        <begin position="1"/>
        <end position="73"/>
    </location>
</feature>
<gene>
    <name evidence="6" type="ORF">METZ01_LOCUS145802</name>
</gene>